<keyword evidence="4" id="KW-1133">Transmembrane helix</keyword>
<accession>A0A8D9S3X8</accession>
<dbReference type="InterPro" id="IPR018357">
    <property type="entry name" value="Hexapep_transf_CS"/>
</dbReference>
<evidence type="ECO:0000256" key="3">
    <source>
        <dbReference type="ARBA" id="ARBA00022737"/>
    </source>
</evidence>
<sequence length="317" mass="34733">MNRLLKATSAFSSVAGHVINTRRTKMLKKHPLALYITWIVALAVIPLPLIILTNSQLTTDYEDLFAYDVGILAYVWWLVIIFLSTRPRWLEKYIGIPSMYFLHASLGVAALIAANAHKFLSPGADHLVETTGDIAWYLAIVGIIYAIVFMSGWLVDRFKLLLHVLNDVTGQKIDDSVEIRLPIRSDYGANLKIGKQVFINSGAMFTDLGRIELEDKVLVGPNVTIISVNHPLDPEKRHGIELKAVLIKENAWLGANATILPGVTVGENAVVAAGAVVSKDVPANTVIAGVPAKVIKKSEENNMSFGYITPLSANVER</sequence>
<comment type="similarity">
    <text evidence="1">Belongs to the transferase hexapeptide repeat family.</text>
</comment>
<dbReference type="AlphaFoldDB" id="A0A8D9S3X8"/>
<organism evidence="5 6">
    <name type="scientific">Limosilactobacillus reuteri CF48-3A</name>
    <dbReference type="NCBI Taxonomy" id="525341"/>
    <lineage>
        <taxon>Bacteria</taxon>
        <taxon>Bacillati</taxon>
        <taxon>Bacillota</taxon>
        <taxon>Bacilli</taxon>
        <taxon>Lactobacillales</taxon>
        <taxon>Lactobacillaceae</taxon>
        <taxon>Limosilactobacillus</taxon>
    </lineage>
</organism>
<dbReference type="Pfam" id="PF00132">
    <property type="entry name" value="Hexapep"/>
    <property type="match status" value="1"/>
</dbReference>
<feature type="transmembrane region" description="Helical" evidence="4">
    <location>
        <begin position="64"/>
        <end position="83"/>
    </location>
</feature>
<keyword evidence="4" id="KW-0812">Transmembrane</keyword>
<evidence type="ECO:0000313" key="6">
    <source>
        <dbReference type="Proteomes" id="UP000003419"/>
    </source>
</evidence>
<dbReference type="PROSITE" id="PS00101">
    <property type="entry name" value="HEXAPEP_TRANSFERASES"/>
    <property type="match status" value="1"/>
</dbReference>
<evidence type="ECO:0000256" key="1">
    <source>
        <dbReference type="ARBA" id="ARBA00007274"/>
    </source>
</evidence>
<dbReference type="InterPro" id="IPR011004">
    <property type="entry name" value="Trimer_LpxA-like_sf"/>
</dbReference>
<name>A0A8D9S3X8_LIMRT</name>
<dbReference type="EMBL" id="ACHG01000024">
    <property type="protein sequence ID" value="EEI66405.1"/>
    <property type="molecule type" value="Genomic_DNA"/>
</dbReference>
<dbReference type="InterPro" id="IPR001451">
    <property type="entry name" value="Hexapep"/>
</dbReference>
<dbReference type="Gene3D" id="2.160.10.10">
    <property type="entry name" value="Hexapeptide repeat proteins"/>
    <property type="match status" value="1"/>
</dbReference>
<evidence type="ECO:0000313" key="5">
    <source>
        <dbReference type="EMBL" id="EEI66405.1"/>
    </source>
</evidence>
<comment type="caution">
    <text evidence="5">The sequence shown here is derived from an EMBL/GenBank/DDBJ whole genome shotgun (WGS) entry which is preliminary data.</text>
</comment>
<keyword evidence="2 5" id="KW-0808">Transferase</keyword>
<keyword evidence="4" id="KW-0472">Membrane</keyword>
<keyword evidence="3" id="KW-0677">Repeat</keyword>
<dbReference type="PANTHER" id="PTHR23416:SF23">
    <property type="entry name" value="ACETYLTRANSFERASE C18B11.09C-RELATED"/>
    <property type="match status" value="1"/>
</dbReference>
<proteinExistence type="inferred from homology"/>
<dbReference type="InterPro" id="IPR051159">
    <property type="entry name" value="Hexapeptide_acetyltransf"/>
</dbReference>
<feature type="transmembrane region" description="Helical" evidence="4">
    <location>
        <begin position="95"/>
        <end position="114"/>
    </location>
</feature>
<protein>
    <submittedName>
        <fullName evidence="5">Bacterial transferase hexapeptide repeat protein</fullName>
        <ecNumber evidence="5">2.3.1.79</ecNumber>
    </submittedName>
</protein>
<dbReference type="PANTHER" id="PTHR23416">
    <property type="entry name" value="SIALIC ACID SYNTHASE-RELATED"/>
    <property type="match status" value="1"/>
</dbReference>
<dbReference type="SUPFAM" id="SSF51161">
    <property type="entry name" value="Trimeric LpxA-like enzymes"/>
    <property type="match status" value="1"/>
</dbReference>
<feature type="transmembrane region" description="Helical" evidence="4">
    <location>
        <begin position="32"/>
        <end position="52"/>
    </location>
</feature>
<dbReference type="EC" id="2.3.1.79" evidence="5"/>
<reference evidence="5 6" key="1">
    <citation type="submission" date="2009-01" db="EMBL/GenBank/DDBJ databases">
        <authorList>
            <person name="Qin X."/>
            <person name="Bachman B."/>
            <person name="Battles P."/>
            <person name="Bell A."/>
            <person name="Bess C."/>
            <person name="Bickham C."/>
            <person name="Chaboub L."/>
            <person name="Chen D."/>
            <person name="Coyle M."/>
            <person name="Deiros D.R."/>
            <person name="Dinh H."/>
            <person name="Forbes L."/>
            <person name="Fowler G."/>
            <person name="Francisco L."/>
            <person name="Fu Q."/>
            <person name="Gubbala S."/>
            <person name="Hale W."/>
            <person name="Han Y."/>
            <person name="Hemphill L."/>
            <person name="Highlander S.K."/>
            <person name="Hirani K."/>
            <person name="Hogues M."/>
            <person name="Jackson L."/>
            <person name="Jakkamsetti A."/>
            <person name="Javaid M."/>
            <person name="Jiang H."/>
            <person name="Korchina V."/>
            <person name="Kovar C."/>
            <person name="Lara F."/>
            <person name="Lee S."/>
            <person name="Mata R."/>
            <person name="Mathew T."/>
            <person name="Moen C."/>
            <person name="Morales K."/>
            <person name="Munidasa M."/>
            <person name="Nazareth L."/>
            <person name="Ngo R."/>
            <person name="Nguyen L."/>
            <person name="Okwuonu G."/>
            <person name="Ongeri F."/>
            <person name="Patil S."/>
            <person name="Petrosino J."/>
            <person name="Pham C."/>
            <person name="Pham P."/>
            <person name="Pu L.-L."/>
            <person name="Puazo M."/>
            <person name="Raj R."/>
            <person name="Reid J."/>
            <person name="Rouhana J."/>
            <person name="Saada N."/>
            <person name="Shang Y."/>
            <person name="Simmons D."/>
            <person name="Thornton R."/>
            <person name="Warren J."/>
            <person name="Weissenberger G."/>
            <person name="Zhang J."/>
            <person name="Zhang L."/>
            <person name="Zhou C."/>
            <person name="Zhu D."/>
            <person name="Muzny D."/>
            <person name="Worley K."/>
            <person name="Gibbs R."/>
        </authorList>
    </citation>
    <scope>NUCLEOTIDE SEQUENCE [LARGE SCALE GENOMIC DNA]</scope>
    <source>
        <strain evidence="5 6">CF48-3A</strain>
    </source>
</reference>
<gene>
    <name evidence="5" type="primary">maa</name>
    <name evidence="5" type="ORF">HMPREF0534_0273</name>
</gene>
<evidence type="ECO:0000256" key="2">
    <source>
        <dbReference type="ARBA" id="ARBA00022679"/>
    </source>
</evidence>
<dbReference type="GO" id="GO:0008925">
    <property type="term" value="F:maltose O-acetyltransferase activity"/>
    <property type="evidence" value="ECO:0007669"/>
    <property type="project" value="UniProtKB-EC"/>
</dbReference>
<feature type="transmembrane region" description="Helical" evidence="4">
    <location>
        <begin position="134"/>
        <end position="155"/>
    </location>
</feature>
<keyword evidence="5" id="KW-0012">Acyltransferase</keyword>
<evidence type="ECO:0000256" key="4">
    <source>
        <dbReference type="SAM" id="Phobius"/>
    </source>
</evidence>
<dbReference type="Proteomes" id="UP000003419">
    <property type="component" value="Unassembled WGS sequence"/>
</dbReference>